<accession>A0A9P4T665</accession>
<sequence length="368" mass="41231">MVEFTVLKVVVVVFLSVAIYNFLELNVQIFTTFKRRSGLYFWSFTIATWGILFNCVGYLLNHLQITKEGNIYATLILIGWCSMISGQSVVLYSRLHIVMHNTKRLRAVLIMIITNAIWLHIPIIILVYGVNSNNPGPFQGPYAIYEKIQLTVFVLQELIISSLYVYETVNLLKMETTIGNNSSRNILRHLIYVNVLVMLLDCSIVGLEFADQFEIQTSWKPLVYSIKLKLEFSILNRLVELTKSARSGDSRSASNAPKSNNIALGTMKGNNTTRQRSIALGGDRTGEWEVRVGGGKNDNNMPSAAVIKTTEVKISSHSRRRSDASLAESKTEILPGTPTQDTHDVERTSASSISSEVGYGKYANPTWH</sequence>
<reference evidence="4" key="1">
    <citation type="submission" date="2019-04" db="EMBL/GenBank/DDBJ databases">
        <title>Sequencing of skin fungus with MAO and IRED activity.</title>
        <authorList>
            <person name="Marsaioli A.J."/>
            <person name="Bonatto J.M.C."/>
            <person name="Reis Junior O."/>
        </authorList>
    </citation>
    <scope>NUCLEOTIDE SEQUENCE</scope>
    <source>
        <strain evidence="4">30M1</strain>
    </source>
</reference>
<name>A0A9P4T665_CURKU</name>
<feature type="region of interest" description="Disordered" evidence="1">
    <location>
        <begin position="246"/>
        <end position="268"/>
    </location>
</feature>
<feature type="transmembrane region" description="Helical" evidence="2">
    <location>
        <begin position="71"/>
        <end position="93"/>
    </location>
</feature>
<evidence type="ECO:0000313" key="5">
    <source>
        <dbReference type="Proteomes" id="UP000801428"/>
    </source>
</evidence>
<dbReference type="AlphaFoldDB" id="A0A9P4T665"/>
<proteinExistence type="predicted"/>
<feature type="transmembrane region" description="Helical" evidence="2">
    <location>
        <begin position="105"/>
        <end position="128"/>
    </location>
</feature>
<evidence type="ECO:0000256" key="1">
    <source>
        <dbReference type="SAM" id="MobiDB-lite"/>
    </source>
</evidence>
<evidence type="ECO:0000256" key="2">
    <source>
        <dbReference type="SAM" id="Phobius"/>
    </source>
</evidence>
<feature type="transmembrane region" description="Helical" evidence="2">
    <location>
        <begin position="186"/>
        <end position="207"/>
    </location>
</feature>
<organism evidence="4 5">
    <name type="scientific">Curvularia kusanoi</name>
    <name type="common">Cochliobolus kusanoi</name>
    <dbReference type="NCBI Taxonomy" id="90978"/>
    <lineage>
        <taxon>Eukaryota</taxon>
        <taxon>Fungi</taxon>
        <taxon>Dikarya</taxon>
        <taxon>Ascomycota</taxon>
        <taxon>Pezizomycotina</taxon>
        <taxon>Dothideomycetes</taxon>
        <taxon>Pleosporomycetidae</taxon>
        <taxon>Pleosporales</taxon>
        <taxon>Pleosporineae</taxon>
        <taxon>Pleosporaceae</taxon>
        <taxon>Curvularia</taxon>
    </lineage>
</organism>
<keyword evidence="2" id="KW-0812">Transmembrane</keyword>
<evidence type="ECO:0000313" key="4">
    <source>
        <dbReference type="EMBL" id="KAF2994972.1"/>
    </source>
</evidence>
<evidence type="ECO:0000259" key="3">
    <source>
        <dbReference type="Pfam" id="PF24802"/>
    </source>
</evidence>
<dbReference type="PANTHER" id="PTHR37013">
    <property type="entry name" value="INTEGRAL MEMBRANE PROTEIN (AFU_ORTHOLOGUE AFUA_1G05950)-RELATED"/>
    <property type="match status" value="1"/>
</dbReference>
<gene>
    <name evidence="4" type="ORF">E8E13_003397</name>
</gene>
<feature type="transmembrane region" description="Helical" evidence="2">
    <location>
        <begin position="39"/>
        <end position="59"/>
    </location>
</feature>
<keyword evidence="2" id="KW-0472">Membrane</keyword>
<dbReference type="EMBL" id="SWKU01000036">
    <property type="protein sequence ID" value="KAF2994972.1"/>
    <property type="molecule type" value="Genomic_DNA"/>
</dbReference>
<feature type="domain" description="DUF7703" evidence="3">
    <location>
        <begin position="8"/>
        <end position="245"/>
    </location>
</feature>
<dbReference type="OrthoDB" id="405906at2759"/>
<dbReference type="Pfam" id="PF24802">
    <property type="entry name" value="DUF7703"/>
    <property type="match status" value="1"/>
</dbReference>
<keyword evidence="5" id="KW-1185">Reference proteome</keyword>
<feature type="transmembrane region" description="Helical" evidence="2">
    <location>
        <begin position="148"/>
        <end position="166"/>
    </location>
</feature>
<dbReference type="PANTHER" id="PTHR37013:SF3">
    <property type="entry name" value="INTEGRAL MEMBRANE PROTEIN (AFU_ORTHOLOGUE AFUA_1G05950)"/>
    <property type="match status" value="1"/>
</dbReference>
<dbReference type="Proteomes" id="UP000801428">
    <property type="component" value="Unassembled WGS sequence"/>
</dbReference>
<keyword evidence="2" id="KW-1133">Transmembrane helix</keyword>
<feature type="region of interest" description="Disordered" evidence="1">
    <location>
        <begin position="311"/>
        <end position="368"/>
    </location>
</feature>
<protein>
    <recommendedName>
        <fullName evidence="3">DUF7703 domain-containing protein</fullName>
    </recommendedName>
</protein>
<feature type="transmembrane region" description="Helical" evidence="2">
    <location>
        <begin position="6"/>
        <end position="27"/>
    </location>
</feature>
<dbReference type="InterPro" id="IPR056120">
    <property type="entry name" value="DUF7703"/>
</dbReference>
<comment type="caution">
    <text evidence="4">The sequence shown here is derived from an EMBL/GenBank/DDBJ whole genome shotgun (WGS) entry which is preliminary data.</text>
</comment>